<accession>A0A5B9D6Y4</accession>
<evidence type="ECO:0000313" key="1">
    <source>
        <dbReference type="EMBL" id="QEE14743.1"/>
    </source>
</evidence>
<proteinExistence type="predicted"/>
<organism evidence="1">
    <name type="scientific">Promethearchaeum syntrophicum</name>
    <dbReference type="NCBI Taxonomy" id="2594042"/>
    <lineage>
        <taxon>Archaea</taxon>
        <taxon>Promethearchaeati</taxon>
        <taxon>Promethearchaeota</taxon>
        <taxon>Promethearchaeia</taxon>
        <taxon>Promethearchaeales</taxon>
        <taxon>Promethearchaeaceae</taxon>
        <taxon>Promethearchaeum</taxon>
    </lineage>
</organism>
<gene>
    <name evidence="1" type="ORF">DSAG12_00558</name>
</gene>
<reference evidence="1" key="1">
    <citation type="journal article" date="2020" name="Nature">
        <title>Isolation of an archaeon at the prokaryote-eukaryote interface.</title>
        <authorList>
            <person name="Imachi H."/>
            <person name="Nobu M.K."/>
            <person name="Nakahara N."/>
            <person name="Morono Y."/>
            <person name="Ogawara M."/>
            <person name="Takaki Y."/>
            <person name="Takano Y."/>
            <person name="Uematsu K."/>
            <person name="Ikuta T."/>
            <person name="Ito M."/>
            <person name="Matsui Y."/>
            <person name="Miyazaki M."/>
            <person name="Murata K."/>
            <person name="Saito Y."/>
            <person name="Sakai S."/>
            <person name="Song C."/>
            <person name="Tasumi E."/>
            <person name="Yamanaka Y."/>
            <person name="Yamaguchi T."/>
            <person name="Kamagata Y."/>
            <person name="Tamaki H."/>
            <person name="Takai K."/>
        </authorList>
    </citation>
    <scope>NUCLEOTIDE SEQUENCE [LARGE SCALE GENOMIC DNA]</scope>
    <source>
        <strain evidence="1">MK-D1</strain>
    </source>
</reference>
<dbReference type="EMBL" id="CP042905">
    <property type="protein sequence ID" value="QEE14743.1"/>
    <property type="molecule type" value="Genomic_DNA"/>
</dbReference>
<protein>
    <submittedName>
        <fullName evidence="1">Uncharacterized protein</fullName>
    </submittedName>
</protein>
<sequence length="66" mass="7452">MIAFLISEDKFNSSKFPLKSALAIGKIYFFKVELKLIEDSLENSHGKLSIAMIGIPLLRILKGHYL</sequence>
<name>A0A5B9D6Y4_9ARCH</name>
<dbReference type="AlphaFoldDB" id="A0A5B9D6Y4"/>